<evidence type="ECO:0000313" key="4">
    <source>
        <dbReference type="Proteomes" id="UP000322139"/>
    </source>
</evidence>
<dbReference type="GO" id="GO:0016410">
    <property type="term" value="F:N-acyltransferase activity"/>
    <property type="evidence" value="ECO:0007669"/>
    <property type="project" value="TreeGrafter"/>
</dbReference>
<feature type="domain" description="N-acetyltransferase" evidence="2">
    <location>
        <begin position="10"/>
        <end position="180"/>
    </location>
</feature>
<dbReference type="Pfam" id="PF13523">
    <property type="entry name" value="Acetyltransf_8"/>
    <property type="match status" value="1"/>
</dbReference>
<evidence type="ECO:0000259" key="2">
    <source>
        <dbReference type="PROSITE" id="PS51186"/>
    </source>
</evidence>
<comment type="caution">
    <text evidence="3">The sequence shown here is derived from an EMBL/GenBank/DDBJ whole genome shotgun (WGS) entry which is preliminary data.</text>
</comment>
<evidence type="ECO:0000256" key="1">
    <source>
        <dbReference type="ARBA" id="ARBA00023251"/>
    </source>
</evidence>
<gene>
    <name evidence="3" type="ORF">FZD51_12870</name>
</gene>
<proteinExistence type="predicted"/>
<dbReference type="Gene3D" id="3.40.630.30">
    <property type="match status" value="1"/>
</dbReference>
<dbReference type="PANTHER" id="PTHR31438:SF1">
    <property type="entry name" value="LYSINE N-ACYLTRANSFERASE C17G9.06C-RELATED"/>
    <property type="match status" value="1"/>
</dbReference>
<dbReference type="EMBL" id="VTER01000006">
    <property type="protein sequence ID" value="TYS47817.1"/>
    <property type="molecule type" value="Genomic_DNA"/>
</dbReference>
<dbReference type="SUPFAM" id="SSF55729">
    <property type="entry name" value="Acyl-CoA N-acyltransferases (Nat)"/>
    <property type="match status" value="1"/>
</dbReference>
<dbReference type="PANTHER" id="PTHR31438">
    <property type="entry name" value="LYSINE N-ACYLTRANSFERASE C17G9.06C-RELATED"/>
    <property type="match status" value="1"/>
</dbReference>
<keyword evidence="3" id="KW-0808">Transferase</keyword>
<dbReference type="AlphaFoldDB" id="A0A5D4R8Z8"/>
<dbReference type="Proteomes" id="UP000322139">
    <property type="component" value="Unassembled WGS sequence"/>
</dbReference>
<dbReference type="CDD" id="cd04301">
    <property type="entry name" value="NAT_SF"/>
    <property type="match status" value="1"/>
</dbReference>
<dbReference type="PROSITE" id="PS51186">
    <property type="entry name" value="GNAT"/>
    <property type="match status" value="1"/>
</dbReference>
<dbReference type="InterPro" id="IPR000182">
    <property type="entry name" value="GNAT_dom"/>
</dbReference>
<accession>A0A5D4R8Z8</accession>
<dbReference type="GO" id="GO:0046677">
    <property type="term" value="P:response to antibiotic"/>
    <property type="evidence" value="ECO:0007669"/>
    <property type="project" value="UniProtKB-KW"/>
</dbReference>
<sequence length="185" mass="21879">MSVLFENGSLKVRELEERDKLHLVRWLQDPAVLEYYEGRDNPHSLQMVDEHFYNRDRHVAACIIEWEDTELGYIQFYPLDEEEREKYGYLPGISVYGTDQFIGESTWWGKGIGKLLVQSMISYLIKEKGADLVVMDPQTWNERAIACYESSGMQKRKLLPKNEYHEGEWRDAWLMEYDKKSGIDL</sequence>
<dbReference type="InterPro" id="IPR016181">
    <property type="entry name" value="Acyl_CoA_acyltransferase"/>
</dbReference>
<evidence type="ECO:0000313" key="3">
    <source>
        <dbReference type="EMBL" id="TYS47817.1"/>
    </source>
</evidence>
<reference evidence="3 4" key="1">
    <citation type="submission" date="2019-08" db="EMBL/GenBank/DDBJ databases">
        <title>Bacillus genomes from the desert of Cuatro Cienegas, Coahuila.</title>
        <authorList>
            <person name="Olmedo-Alvarez G."/>
        </authorList>
    </citation>
    <scope>NUCLEOTIDE SEQUENCE [LARGE SCALE GENOMIC DNA]</scope>
    <source>
        <strain evidence="3 4">CH446_14T</strain>
    </source>
</reference>
<name>A0A5D4R8Z8_9BACI</name>
<keyword evidence="1" id="KW-0046">Antibiotic resistance</keyword>
<protein>
    <submittedName>
        <fullName evidence="3">Acetyltransferase</fullName>
    </submittedName>
</protein>
<organism evidence="3 4">
    <name type="scientific">Bacillus infantis</name>
    <dbReference type="NCBI Taxonomy" id="324767"/>
    <lineage>
        <taxon>Bacteria</taxon>
        <taxon>Bacillati</taxon>
        <taxon>Bacillota</taxon>
        <taxon>Bacilli</taxon>
        <taxon>Bacillales</taxon>
        <taxon>Bacillaceae</taxon>
        <taxon>Bacillus</taxon>
    </lineage>
</organism>
<dbReference type="RefSeq" id="WP_148975145.1">
    <property type="nucleotide sequence ID" value="NZ_JBNIKT010000035.1"/>
</dbReference>